<gene>
    <name evidence="1" type="ORF">FGO68_gene6988</name>
</gene>
<proteinExistence type="predicted"/>
<comment type="caution">
    <text evidence="1">The sequence shown here is derived from an EMBL/GenBank/DDBJ whole genome shotgun (WGS) entry which is preliminary data.</text>
</comment>
<sequence>MQLQLNPSLLMKDAYYNLELSSTFLKWTANKSLQGQIIQNGNIQESSSTTNQKQTNSLTVVKLNTIKLSKLNGHLSISLRNALTNSLTQTYIRILIMLKYCMNHSLSGPSIFFKIRELMLLTIIKNLVGWILTVTSALKMQTLIRKAQTLTALTWQCLRQITAEVSLNWKQKSTLASIKNQQQRSCHCKNLKLAYQTVLQYQISLRRAKTLFVHQHAVTLLIYLH</sequence>
<evidence type="ECO:0000313" key="2">
    <source>
        <dbReference type="Proteomes" id="UP000785679"/>
    </source>
</evidence>
<dbReference type="Proteomes" id="UP000785679">
    <property type="component" value="Unassembled WGS sequence"/>
</dbReference>
<name>A0A8J8NGE2_HALGN</name>
<organism evidence="1 2">
    <name type="scientific">Halteria grandinella</name>
    <dbReference type="NCBI Taxonomy" id="5974"/>
    <lineage>
        <taxon>Eukaryota</taxon>
        <taxon>Sar</taxon>
        <taxon>Alveolata</taxon>
        <taxon>Ciliophora</taxon>
        <taxon>Intramacronucleata</taxon>
        <taxon>Spirotrichea</taxon>
        <taxon>Stichotrichia</taxon>
        <taxon>Sporadotrichida</taxon>
        <taxon>Halteriidae</taxon>
        <taxon>Halteria</taxon>
    </lineage>
</organism>
<evidence type="ECO:0000313" key="1">
    <source>
        <dbReference type="EMBL" id="TNV73855.1"/>
    </source>
</evidence>
<reference evidence="1" key="1">
    <citation type="submission" date="2019-06" db="EMBL/GenBank/DDBJ databases">
        <authorList>
            <person name="Zheng W."/>
        </authorList>
    </citation>
    <scope>NUCLEOTIDE SEQUENCE</scope>
    <source>
        <strain evidence="1">QDHG01</strain>
    </source>
</reference>
<dbReference type="EMBL" id="RRYP01017962">
    <property type="protein sequence ID" value="TNV73855.1"/>
    <property type="molecule type" value="Genomic_DNA"/>
</dbReference>
<keyword evidence="2" id="KW-1185">Reference proteome</keyword>
<dbReference type="AlphaFoldDB" id="A0A8J8NGE2"/>
<protein>
    <submittedName>
        <fullName evidence="1">Uncharacterized protein</fullName>
    </submittedName>
</protein>
<accession>A0A8J8NGE2</accession>